<evidence type="ECO:0000256" key="11">
    <source>
        <dbReference type="ARBA" id="ARBA00023049"/>
    </source>
</evidence>
<proteinExistence type="inferred from homology"/>
<feature type="domain" description="CBS" evidence="16">
    <location>
        <begin position="328"/>
        <end position="375"/>
    </location>
</feature>
<protein>
    <recommendedName>
        <fullName evidence="14">Zinc metalloprotease</fullName>
    </recommendedName>
</protein>
<evidence type="ECO:0000256" key="9">
    <source>
        <dbReference type="ARBA" id="ARBA00022833"/>
    </source>
</evidence>
<keyword evidence="5 14" id="KW-0812">Transmembrane</keyword>
<comment type="similarity">
    <text evidence="2 14">Belongs to the peptidase M50B family.</text>
</comment>
<feature type="domain" description="CBS" evidence="16">
    <location>
        <begin position="267"/>
        <end position="314"/>
    </location>
</feature>
<dbReference type="InterPro" id="IPR000644">
    <property type="entry name" value="CBS_dom"/>
</dbReference>
<accession>A0ABY9X9N6</accession>
<dbReference type="InterPro" id="IPR008915">
    <property type="entry name" value="Peptidase_M50"/>
</dbReference>
<feature type="transmembrane region" description="Helical" evidence="14">
    <location>
        <begin position="72"/>
        <end position="91"/>
    </location>
</feature>
<keyword evidence="6 14" id="KW-0479">Metal-binding</keyword>
<evidence type="ECO:0000256" key="14">
    <source>
        <dbReference type="PIRNR" id="PIRNR006404"/>
    </source>
</evidence>
<evidence type="ECO:0000256" key="10">
    <source>
        <dbReference type="ARBA" id="ARBA00022989"/>
    </source>
</evidence>
<dbReference type="EMBL" id="CP043494">
    <property type="protein sequence ID" value="WNG52081.1"/>
    <property type="molecule type" value="Genomic_DNA"/>
</dbReference>
<dbReference type="PIRSF" id="PIRSF006404">
    <property type="entry name" value="UCP006404_Pept_M50_CBS"/>
    <property type="match status" value="1"/>
</dbReference>
<evidence type="ECO:0000256" key="12">
    <source>
        <dbReference type="ARBA" id="ARBA00023122"/>
    </source>
</evidence>
<evidence type="ECO:0000256" key="1">
    <source>
        <dbReference type="ARBA" id="ARBA00004651"/>
    </source>
</evidence>
<comment type="subcellular location">
    <subcellularLocation>
        <location evidence="1 14">Cell membrane</location>
        <topology evidence="1 14">Multi-pass membrane protein</topology>
    </subcellularLocation>
</comment>
<name>A0ABY9X9N6_9BACT</name>
<dbReference type="InterPro" id="IPR046342">
    <property type="entry name" value="CBS_dom_sf"/>
</dbReference>
<dbReference type="PANTHER" id="PTHR39188">
    <property type="entry name" value="MEMBRANE-ASSOCIATED ZINC METALLOPROTEASE M50B"/>
    <property type="match status" value="1"/>
</dbReference>
<keyword evidence="9 14" id="KW-0862">Zinc</keyword>
<evidence type="ECO:0000256" key="8">
    <source>
        <dbReference type="ARBA" id="ARBA00022801"/>
    </source>
</evidence>
<feature type="transmembrane region" description="Helical" evidence="14">
    <location>
        <begin position="33"/>
        <end position="52"/>
    </location>
</feature>
<dbReference type="PANTHER" id="PTHR39188:SF3">
    <property type="entry name" value="STAGE IV SPORULATION PROTEIN FB"/>
    <property type="match status" value="1"/>
</dbReference>
<evidence type="ECO:0000256" key="3">
    <source>
        <dbReference type="ARBA" id="ARBA00022475"/>
    </source>
</evidence>
<keyword evidence="3 14" id="KW-1003">Cell membrane</keyword>
<dbReference type="CDD" id="cd06164">
    <property type="entry name" value="S2P-M50_SpoIVFB_CBS"/>
    <property type="match status" value="1"/>
</dbReference>
<evidence type="ECO:0000256" key="6">
    <source>
        <dbReference type="ARBA" id="ARBA00022723"/>
    </source>
</evidence>
<keyword evidence="11 14" id="KW-0482">Metalloprotease</keyword>
<feature type="transmembrane region" description="Helical" evidence="14">
    <location>
        <begin position="215"/>
        <end position="242"/>
    </location>
</feature>
<dbReference type="SMART" id="SM00116">
    <property type="entry name" value="CBS"/>
    <property type="match status" value="2"/>
</dbReference>
<dbReference type="InterPro" id="IPR016483">
    <property type="entry name" value="UCP006404_Pept_M50_CBS"/>
</dbReference>
<evidence type="ECO:0000259" key="16">
    <source>
        <dbReference type="SMART" id="SM00116"/>
    </source>
</evidence>
<evidence type="ECO:0000256" key="13">
    <source>
        <dbReference type="ARBA" id="ARBA00023136"/>
    </source>
</evidence>
<keyword evidence="8 14" id="KW-0378">Hydrolase</keyword>
<dbReference type="Gene3D" id="3.10.580.10">
    <property type="entry name" value="CBS-domain"/>
    <property type="match status" value="2"/>
</dbReference>
<keyword evidence="7" id="KW-0677">Repeat</keyword>
<evidence type="ECO:0000256" key="5">
    <source>
        <dbReference type="ARBA" id="ARBA00022692"/>
    </source>
</evidence>
<dbReference type="Proteomes" id="UP001611383">
    <property type="component" value="Chromosome"/>
</dbReference>
<gene>
    <name evidence="17" type="ORF">F0U60_54230</name>
</gene>
<evidence type="ECO:0000256" key="7">
    <source>
        <dbReference type="ARBA" id="ARBA00022737"/>
    </source>
</evidence>
<keyword evidence="12" id="KW-0129">CBS domain</keyword>
<evidence type="ECO:0000256" key="15">
    <source>
        <dbReference type="SAM" id="MobiDB-lite"/>
    </source>
</evidence>
<dbReference type="SUPFAM" id="SSF54631">
    <property type="entry name" value="CBS-domain pair"/>
    <property type="match status" value="1"/>
</dbReference>
<reference evidence="17 18" key="1">
    <citation type="submission" date="2019-08" db="EMBL/GenBank/DDBJ databases">
        <title>Archangium and Cystobacter genomes.</title>
        <authorList>
            <person name="Chen I.-C.K."/>
            <person name="Wielgoss S."/>
        </authorList>
    </citation>
    <scope>NUCLEOTIDE SEQUENCE [LARGE SCALE GENOMIC DNA]</scope>
    <source>
        <strain evidence="17 18">Cbm 6</strain>
    </source>
</reference>
<sequence>MVLFATNTTFPTARCHVRGAFRIATLRGIPIRVHYSFLLVLPFLAWLFGQAFRSAAQAAEVPPERLMGSPLAWGLGLAVALFLAVLVHELAHSLYALRKGGEVSDITLLMIGGVSRITRMPQGSRHEALMALAGPVTSLVLGGLFLGSYVLLEGARSFNLRFAVFYLGYLNIFLGVFNLLPAFPMDGGRILRALLTGRLGRVRATRVAGAVGKGFAVLFGLVGLLGGNFILIIIAFFVFMGAEGESREVLMQSLLNRVHVRELMVARTAAVEAGASLEEVAERMRAERRRALPVVEEGRVVGLVMLANVRQVPASQRALVRVRELAVPVPELTPEATAWEALKEMGQRRLPQLPVVRDGVLVGTVTQEDVMRGLELRELEDSNTHGPWGLGPRERESPT</sequence>
<feature type="transmembrane region" description="Helical" evidence="14">
    <location>
        <begin position="129"/>
        <end position="151"/>
    </location>
</feature>
<keyword evidence="18" id="KW-1185">Reference proteome</keyword>
<evidence type="ECO:0000313" key="17">
    <source>
        <dbReference type="EMBL" id="WNG52081.1"/>
    </source>
</evidence>
<keyword evidence="4 14" id="KW-0645">Protease</keyword>
<comment type="cofactor">
    <cofactor evidence="14">
        <name>Zn(2+)</name>
        <dbReference type="ChEBI" id="CHEBI:29105"/>
    </cofactor>
    <text evidence="14">Binds 1 zinc ion per subunit.</text>
</comment>
<keyword evidence="13 14" id="KW-0472">Membrane</keyword>
<evidence type="ECO:0000256" key="2">
    <source>
        <dbReference type="ARBA" id="ARBA00007931"/>
    </source>
</evidence>
<evidence type="ECO:0000313" key="18">
    <source>
        <dbReference type="Proteomes" id="UP001611383"/>
    </source>
</evidence>
<feature type="transmembrane region" description="Helical" evidence="14">
    <location>
        <begin position="163"/>
        <end position="183"/>
    </location>
</feature>
<evidence type="ECO:0000256" key="4">
    <source>
        <dbReference type="ARBA" id="ARBA00022670"/>
    </source>
</evidence>
<feature type="region of interest" description="Disordered" evidence="15">
    <location>
        <begin position="377"/>
        <end position="399"/>
    </location>
</feature>
<dbReference type="Pfam" id="PF00571">
    <property type="entry name" value="CBS"/>
    <property type="match status" value="2"/>
</dbReference>
<dbReference type="Pfam" id="PF02163">
    <property type="entry name" value="Peptidase_M50"/>
    <property type="match status" value="2"/>
</dbReference>
<organism evidence="17 18">
    <name type="scientific">Archangium minus</name>
    <dbReference type="NCBI Taxonomy" id="83450"/>
    <lineage>
        <taxon>Bacteria</taxon>
        <taxon>Pseudomonadati</taxon>
        <taxon>Myxococcota</taxon>
        <taxon>Myxococcia</taxon>
        <taxon>Myxococcales</taxon>
        <taxon>Cystobacterineae</taxon>
        <taxon>Archangiaceae</taxon>
        <taxon>Archangium</taxon>
    </lineage>
</organism>
<keyword evidence="10 14" id="KW-1133">Transmembrane helix</keyword>